<dbReference type="GO" id="GO:0005524">
    <property type="term" value="F:ATP binding"/>
    <property type="evidence" value="ECO:0007669"/>
    <property type="project" value="UniProtKB-KW"/>
</dbReference>
<reference evidence="6 7" key="1">
    <citation type="journal article" date="2012" name="PLoS Pathog.">
        <title>Comparative pathogenomics reveals horizontally acquired novel virulence genes in fungi infecting cereal hosts.</title>
        <authorList>
            <person name="Gardiner D.M."/>
            <person name="McDonald M.C."/>
            <person name="Covarelli L."/>
            <person name="Solomon P.S."/>
            <person name="Rusu A.G."/>
            <person name="Marshall M."/>
            <person name="Kazan K."/>
            <person name="Chakraborty S."/>
            <person name="McDonald B.A."/>
            <person name="Manners J.M."/>
        </authorList>
    </citation>
    <scope>NUCLEOTIDE SEQUENCE [LARGE SCALE GENOMIC DNA]</scope>
    <source>
        <strain evidence="6 7">CS3096</strain>
    </source>
</reference>
<dbReference type="Proteomes" id="UP000007978">
    <property type="component" value="Chromosome 4"/>
</dbReference>
<dbReference type="GeneID" id="20362064"/>
<keyword evidence="7" id="KW-1185">Reference proteome</keyword>
<dbReference type="PANTHER" id="PTHR45626:SF22">
    <property type="entry name" value="DNA REPAIR PROTEIN RAD5"/>
    <property type="match status" value="1"/>
</dbReference>
<gene>
    <name evidence="6" type="ORF">FPSE_03445</name>
</gene>
<dbReference type="KEGG" id="fpu:FPSE_03445"/>
<feature type="compositionally biased region" description="Acidic residues" evidence="4">
    <location>
        <begin position="13"/>
        <end position="28"/>
    </location>
</feature>
<sequence length="187" mass="20107">MADEPSHNQQDQGDGDSDEYVADGDETETSSLHEEEFTDERAIASGYHEQKFIKFFQILNADIVSKHNAPWPGLIPGLRSTISLFHHQQRAVAAALYAKDSRFKGMILADPPGFGKTLSALATIAVSQAKSGSLGGPCLIVAPLSCCRQWMTEIGNFFEHVCAAGSVQAGISFALSSVTCAGWHHKG</sequence>
<evidence type="ECO:0000256" key="4">
    <source>
        <dbReference type="SAM" id="MobiDB-lite"/>
    </source>
</evidence>
<dbReference type="InterPro" id="IPR038718">
    <property type="entry name" value="SNF2-like_sf"/>
</dbReference>
<dbReference type="GO" id="GO:0005634">
    <property type="term" value="C:nucleus"/>
    <property type="evidence" value="ECO:0007669"/>
    <property type="project" value="TreeGrafter"/>
</dbReference>
<dbReference type="eggNOG" id="KOG4439">
    <property type="taxonomic scope" value="Eukaryota"/>
</dbReference>
<proteinExistence type="predicted"/>
<dbReference type="HOGENOM" id="CLU_1447765_0_0_1"/>
<dbReference type="Gene3D" id="3.40.50.10810">
    <property type="entry name" value="Tandem AAA-ATPase domain"/>
    <property type="match status" value="1"/>
</dbReference>
<dbReference type="RefSeq" id="XP_009254839.1">
    <property type="nucleotide sequence ID" value="XM_009256564.1"/>
</dbReference>
<organism evidence="6 7">
    <name type="scientific">Fusarium pseudograminearum (strain CS3096)</name>
    <name type="common">Wheat and barley crown-rot fungus</name>
    <dbReference type="NCBI Taxonomy" id="1028729"/>
    <lineage>
        <taxon>Eukaryota</taxon>
        <taxon>Fungi</taxon>
        <taxon>Dikarya</taxon>
        <taxon>Ascomycota</taxon>
        <taxon>Pezizomycotina</taxon>
        <taxon>Sordariomycetes</taxon>
        <taxon>Hypocreomycetidae</taxon>
        <taxon>Hypocreales</taxon>
        <taxon>Nectriaceae</taxon>
        <taxon>Fusarium</taxon>
    </lineage>
</organism>
<dbReference type="GO" id="GO:0016787">
    <property type="term" value="F:hydrolase activity"/>
    <property type="evidence" value="ECO:0007669"/>
    <property type="project" value="UniProtKB-KW"/>
</dbReference>
<evidence type="ECO:0000313" key="7">
    <source>
        <dbReference type="Proteomes" id="UP000007978"/>
    </source>
</evidence>
<feature type="region of interest" description="Disordered" evidence="4">
    <location>
        <begin position="1"/>
        <end position="37"/>
    </location>
</feature>
<accession>K3VMS1</accession>
<protein>
    <recommendedName>
        <fullName evidence="5">SNF2 N-terminal domain-containing protein</fullName>
    </recommendedName>
</protein>
<feature type="domain" description="SNF2 N-terminal" evidence="5">
    <location>
        <begin position="87"/>
        <end position="158"/>
    </location>
</feature>
<comment type="caution">
    <text evidence="6">The sequence shown here is derived from an EMBL/GenBank/DDBJ whole genome shotgun (WGS) entry which is preliminary data.</text>
</comment>
<dbReference type="GO" id="GO:0006281">
    <property type="term" value="P:DNA repair"/>
    <property type="evidence" value="ECO:0007669"/>
    <property type="project" value="TreeGrafter"/>
</dbReference>
<dbReference type="PANTHER" id="PTHR45626">
    <property type="entry name" value="TRANSCRIPTION TERMINATION FACTOR 2-RELATED"/>
    <property type="match status" value="1"/>
</dbReference>
<name>K3VMS1_FUSPC</name>
<dbReference type="InterPro" id="IPR027417">
    <property type="entry name" value="P-loop_NTPase"/>
</dbReference>
<dbReference type="OrthoDB" id="5242670at2759"/>
<dbReference type="AlphaFoldDB" id="K3VMS1"/>
<dbReference type="InterPro" id="IPR000330">
    <property type="entry name" value="SNF2_N"/>
</dbReference>
<keyword evidence="1" id="KW-0547">Nucleotide-binding</keyword>
<evidence type="ECO:0000256" key="3">
    <source>
        <dbReference type="ARBA" id="ARBA00022840"/>
    </source>
</evidence>
<evidence type="ECO:0000256" key="1">
    <source>
        <dbReference type="ARBA" id="ARBA00022741"/>
    </source>
</evidence>
<keyword evidence="3" id="KW-0067">ATP-binding</keyword>
<evidence type="ECO:0000313" key="6">
    <source>
        <dbReference type="EMBL" id="EKJ76362.1"/>
    </source>
</evidence>
<keyword evidence="2" id="KW-0378">Hydrolase</keyword>
<evidence type="ECO:0000256" key="2">
    <source>
        <dbReference type="ARBA" id="ARBA00022801"/>
    </source>
</evidence>
<evidence type="ECO:0000259" key="5">
    <source>
        <dbReference type="Pfam" id="PF00176"/>
    </source>
</evidence>
<dbReference type="EMBL" id="AFNW01000074">
    <property type="protein sequence ID" value="EKJ76362.1"/>
    <property type="molecule type" value="Genomic_DNA"/>
</dbReference>
<dbReference type="InterPro" id="IPR050628">
    <property type="entry name" value="SNF2_RAD54_helicase_TF"/>
</dbReference>
<dbReference type="SUPFAM" id="SSF52540">
    <property type="entry name" value="P-loop containing nucleoside triphosphate hydrolases"/>
    <property type="match status" value="1"/>
</dbReference>
<dbReference type="GO" id="GO:0008094">
    <property type="term" value="F:ATP-dependent activity, acting on DNA"/>
    <property type="evidence" value="ECO:0007669"/>
    <property type="project" value="TreeGrafter"/>
</dbReference>
<dbReference type="Pfam" id="PF00176">
    <property type="entry name" value="SNF2-rel_dom"/>
    <property type="match status" value="1"/>
</dbReference>